<sequence>MCIIHTVNNFEDAKKLIDENPNCIILDVREEEEYATGHVKDAVLFPVDDITAESAKEVIPSKDTMLVVYCRTGSRSRMAAEALCRLGYTDIYDIGGLIAWPYGLIMGL</sequence>
<dbReference type="SUPFAM" id="SSF52821">
    <property type="entry name" value="Rhodanese/Cell cycle control phosphatase"/>
    <property type="match status" value="1"/>
</dbReference>
<feature type="domain" description="Rhodanese" evidence="1">
    <location>
        <begin position="19"/>
        <end position="106"/>
    </location>
</feature>
<dbReference type="InterPro" id="IPR001763">
    <property type="entry name" value="Rhodanese-like_dom"/>
</dbReference>
<dbReference type="Pfam" id="PF00581">
    <property type="entry name" value="Rhodanese"/>
    <property type="match status" value="1"/>
</dbReference>
<dbReference type="PROSITE" id="PS50206">
    <property type="entry name" value="RHODANESE_3"/>
    <property type="match status" value="1"/>
</dbReference>
<reference evidence="2 3" key="1">
    <citation type="submission" date="2020-08" db="EMBL/GenBank/DDBJ databases">
        <title>Genome public.</title>
        <authorList>
            <person name="Liu C."/>
            <person name="Sun Q."/>
        </authorList>
    </citation>
    <scope>NUCLEOTIDE SEQUENCE [LARGE SCALE GENOMIC DNA]</scope>
    <source>
        <strain evidence="2 3">NSJ-71</strain>
    </source>
</reference>
<dbReference type="Proteomes" id="UP000636755">
    <property type="component" value="Unassembled WGS sequence"/>
</dbReference>
<dbReference type="Gene3D" id="3.40.250.10">
    <property type="entry name" value="Rhodanese-like domain"/>
    <property type="match status" value="1"/>
</dbReference>
<dbReference type="CDD" id="cd00158">
    <property type="entry name" value="RHOD"/>
    <property type="match status" value="1"/>
</dbReference>
<name>A0ABR7HKI4_9FIRM</name>
<dbReference type="InterPro" id="IPR036873">
    <property type="entry name" value="Rhodanese-like_dom_sf"/>
</dbReference>
<comment type="caution">
    <text evidence="2">The sequence shown here is derived from an EMBL/GenBank/DDBJ whole genome shotgun (WGS) entry which is preliminary data.</text>
</comment>
<accession>A0ABR7HKI4</accession>
<evidence type="ECO:0000259" key="1">
    <source>
        <dbReference type="PROSITE" id="PS50206"/>
    </source>
</evidence>
<proteinExistence type="predicted"/>
<organism evidence="2 3">
    <name type="scientific">Ruminococcus intestinalis</name>
    <dbReference type="NCBI Taxonomy" id="2763066"/>
    <lineage>
        <taxon>Bacteria</taxon>
        <taxon>Bacillati</taxon>
        <taxon>Bacillota</taxon>
        <taxon>Clostridia</taxon>
        <taxon>Eubacteriales</taxon>
        <taxon>Oscillospiraceae</taxon>
        <taxon>Ruminococcus</taxon>
    </lineage>
</organism>
<dbReference type="PANTHER" id="PTHR43031">
    <property type="entry name" value="FAD-DEPENDENT OXIDOREDUCTASE"/>
    <property type="match status" value="1"/>
</dbReference>
<dbReference type="EMBL" id="JACOPS010000002">
    <property type="protein sequence ID" value="MBC5728044.1"/>
    <property type="molecule type" value="Genomic_DNA"/>
</dbReference>
<dbReference type="SMART" id="SM00450">
    <property type="entry name" value="RHOD"/>
    <property type="match status" value="1"/>
</dbReference>
<keyword evidence="3" id="KW-1185">Reference proteome</keyword>
<evidence type="ECO:0000313" key="3">
    <source>
        <dbReference type="Proteomes" id="UP000636755"/>
    </source>
</evidence>
<dbReference type="PANTHER" id="PTHR43031:SF1">
    <property type="entry name" value="PYRIDINE NUCLEOTIDE-DISULPHIDE OXIDOREDUCTASE"/>
    <property type="match status" value="1"/>
</dbReference>
<dbReference type="InterPro" id="IPR050229">
    <property type="entry name" value="GlpE_sulfurtransferase"/>
</dbReference>
<evidence type="ECO:0000313" key="2">
    <source>
        <dbReference type="EMBL" id="MBC5728044.1"/>
    </source>
</evidence>
<gene>
    <name evidence="2" type="ORF">H8R91_05820</name>
</gene>
<protein>
    <submittedName>
        <fullName evidence="2">Rhodanese-like domain-containing protein</fullName>
    </submittedName>
</protein>
<dbReference type="RefSeq" id="WP_186935242.1">
    <property type="nucleotide sequence ID" value="NZ_JACOPS010000002.1"/>
</dbReference>